<dbReference type="AlphaFoldDB" id="A0A0F7DCC7"/>
<proteinExistence type="predicted"/>
<name>A0A0F7DCC7_9EURY</name>
<dbReference type="InParanoid" id="A0A0F7DCC7"/>
<keyword evidence="2" id="KW-1185">Reference proteome</keyword>
<accession>A0A0F7DCC7</accession>
<evidence type="ECO:0000313" key="2">
    <source>
        <dbReference type="Proteomes" id="UP000034723"/>
    </source>
</evidence>
<evidence type="ECO:0000313" key="1">
    <source>
        <dbReference type="EMBL" id="AKG92611.1"/>
    </source>
</evidence>
<reference evidence="1 2" key="1">
    <citation type="submission" date="2015-04" db="EMBL/GenBank/DDBJ databases">
        <title>The complete genome sequence of the hyperthermophilic, obligate iron-reducing archaeon Geoglobus ahangari strain 234T.</title>
        <authorList>
            <person name="Manzella M.P."/>
            <person name="Holmes D.E."/>
            <person name="Rocheleau J.M."/>
            <person name="Chung A."/>
            <person name="Reguera G."/>
            <person name="Kashefi K."/>
        </authorList>
    </citation>
    <scope>NUCLEOTIDE SEQUENCE [LARGE SCALE GENOMIC DNA]</scope>
    <source>
        <strain evidence="1 2">234</strain>
    </source>
</reference>
<dbReference type="EMBL" id="CP011267">
    <property type="protein sequence ID" value="AKG92611.1"/>
    <property type="molecule type" value="Genomic_DNA"/>
</dbReference>
<sequence>MLEMFYKVNFKNILVLSALLLIIYVVRDDGLNDLRRAFNILLYALVKNQNELKEIINKIKENEKLFIKGERKFLHPADTIKAVILFIPKKLAKK</sequence>
<organism evidence="1 2">
    <name type="scientific">Geoglobus ahangari</name>
    <dbReference type="NCBI Taxonomy" id="113653"/>
    <lineage>
        <taxon>Archaea</taxon>
        <taxon>Methanobacteriati</taxon>
        <taxon>Methanobacteriota</taxon>
        <taxon>Archaeoglobi</taxon>
        <taxon>Archaeoglobales</taxon>
        <taxon>Archaeoglobaceae</taxon>
        <taxon>Geoglobus</taxon>
    </lineage>
</organism>
<gene>
    <name evidence="1" type="ORF">GAH_00027</name>
</gene>
<dbReference type="Proteomes" id="UP000034723">
    <property type="component" value="Chromosome"/>
</dbReference>
<dbReference type="HOGENOM" id="CLU_2379271_0_0_2"/>
<protein>
    <submittedName>
        <fullName evidence="1">Uncharacterized protein</fullName>
    </submittedName>
</protein>
<dbReference type="KEGG" id="gah:GAH_00027"/>